<dbReference type="Gene3D" id="2.40.380.10">
    <property type="entry name" value="FomD-like"/>
    <property type="match status" value="1"/>
</dbReference>
<organism evidence="2 3">
    <name type="scientific">Rhodococcus antarcticus</name>
    <dbReference type="NCBI Taxonomy" id="2987751"/>
    <lineage>
        <taxon>Bacteria</taxon>
        <taxon>Bacillati</taxon>
        <taxon>Actinomycetota</taxon>
        <taxon>Actinomycetes</taxon>
        <taxon>Mycobacteriales</taxon>
        <taxon>Nocardiaceae</taxon>
        <taxon>Rhodococcus</taxon>
    </lineage>
</organism>
<dbReference type="InterPro" id="IPR035930">
    <property type="entry name" value="FomD-like_sf"/>
</dbReference>
<reference evidence="2" key="1">
    <citation type="submission" date="2022-10" db="EMBL/GenBank/DDBJ databases">
        <title>Rhodococcus sp.75.</title>
        <authorList>
            <person name="Sun M."/>
        </authorList>
    </citation>
    <scope>NUCLEOTIDE SEQUENCE</scope>
    <source>
        <strain evidence="2">75</strain>
    </source>
</reference>
<evidence type="ECO:0000313" key="2">
    <source>
        <dbReference type="EMBL" id="UZJ26114.1"/>
    </source>
</evidence>
<dbReference type="Pfam" id="PF04167">
    <property type="entry name" value="DUF402"/>
    <property type="match status" value="1"/>
</dbReference>
<protein>
    <submittedName>
        <fullName evidence="2">DUF402 domain-containing protein</fullName>
    </submittedName>
</protein>
<gene>
    <name evidence="2" type="ORF">RHODO2019_06780</name>
</gene>
<evidence type="ECO:0000259" key="1">
    <source>
        <dbReference type="Pfam" id="PF04167"/>
    </source>
</evidence>
<name>A0ABY6P374_9NOCA</name>
<dbReference type="EMBL" id="CP110615">
    <property type="protein sequence ID" value="UZJ26114.1"/>
    <property type="molecule type" value="Genomic_DNA"/>
</dbReference>
<accession>A0ABY6P374</accession>
<sequence length="124" mass="14116">MADRDALVWEPAGTGHAVWWWFAPDGTFTGWYVNLERRVHGIASVDVHDHELDLVVAPDRSWKWKDEGSFAAKTGRAGFWTQEEAVVIRAEGERVVAQVERGELPFDGTWCDYRPPPGWTPPRV</sequence>
<keyword evidence="3" id="KW-1185">Reference proteome</keyword>
<dbReference type="SUPFAM" id="SSF159234">
    <property type="entry name" value="FomD-like"/>
    <property type="match status" value="1"/>
</dbReference>
<dbReference type="RefSeq" id="WP_265384218.1">
    <property type="nucleotide sequence ID" value="NZ_CP110615.1"/>
</dbReference>
<proteinExistence type="predicted"/>
<dbReference type="InterPro" id="IPR007295">
    <property type="entry name" value="DUF402"/>
</dbReference>
<evidence type="ECO:0000313" key="3">
    <source>
        <dbReference type="Proteomes" id="UP001164965"/>
    </source>
</evidence>
<feature type="domain" description="DUF402" evidence="1">
    <location>
        <begin position="3"/>
        <end position="103"/>
    </location>
</feature>
<dbReference type="Proteomes" id="UP001164965">
    <property type="component" value="Chromosome"/>
</dbReference>